<organism evidence="5 6">
    <name type="scientific">Trichosporon asahii var. asahii (strain ATCC 90039 / CBS 2479 / JCM 2466 / KCTC 7840 / NBRC 103889/ NCYC 2677 / UAMH 7654)</name>
    <name type="common">Yeast</name>
    <dbReference type="NCBI Taxonomy" id="1186058"/>
    <lineage>
        <taxon>Eukaryota</taxon>
        <taxon>Fungi</taxon>
        <taxon>Dikarya</taxon>
        <taxon>Basidiomycota</taxon>
        <taxon>Agaricomycotina</taxon>
        <taxon>Tremellomycetes</taxon>
        <taxon>Trichosporonales</taxon>
        <taxon>Trichosporonaceae</taxon>
        <taxon>Trichosporon</taxon>
    </lineage>
</organism>
<evidence type="ECO:0000313" key="6">
    <source>
        <dbReference type="Proteomes" id="UP000002748"/>
    </source>
</evidence>
<dbReference type="EMBL" id="ALBS01000260">
    <property type="protein sequence ID" value="EJT47246.1"/>
    <property type="molecule type" value="Genomic_DNA"/>
</dbReference>
<dbReference type="VEuPathDB" id="FungiDB:A1Q1_04008"/>
<sequence length="426" mass="48079">MSHKTKSDLLVRVRFENPLPPPPFPAKLFKVSTEIGRLGEPSYLDQLASSAPIPMLADAEMGMPLDLNVYPGVWDGDDSALNPVPDADRVQDATDALLLTPLNVTSNAPAKADVSWMRNSSYIQRRNGNVRRAAQERQRQEAVDHSEAAQILAIDKTFADVQVPAKEMKHPDPKRRHLKVVEEYDILPDAEAWSNSYILVKFPERPSAVTALNPTATASTARLESAVLRPIVEDDQQIIEYYLPPEEGVDRLAHVYATPLDGDGVERLNQTAEEGGDVDAVFPNVPYDRIRTYEVVMQAVPAKEVLLTFQEEEAEDEDDDMFGGEDEDDEPKRKRRKGVYYNPISFRTQLRKTRVAKRGHVETRGDNWDKIRIGFRQPDEDEVDERRAKDRQVDEPDWVEEKLGELRGGDPGAEQMGEAIREDIDE</sequence>
<gene>
    <name evidence="5" type="ORF">A1Q1_04008</name>
</gene>
<protein>
    <recommendedName>
        <fullName evidence="7">RNA polymerase II-associated factor 1</fullName>
    </recommendedName>
</protein>
<dbReference type="GO" id="GO:0016593">
    <property type="term" value="C:Cdc73/Paf1 complex"/>
    <property type="evidence" value="ECO:0007669"/>
    <property type="project" value="InterPro"/>
</dbReference>
<dbReference type="GO" id="GO:0006368">
    <property type="term" value="P:transcription elongation by RNA polymerase II"/>
    <property type="evidence" value="ECO:0007669"/>
    <property type="project" value="InterPro"/>
</dbReference>
<comment type="caution">
    <text evidence="5">The sequence shown here is derived from an EMBL/GenBank/DDBJ whole genome shotgun (WGS) entry which is preliminary data.</text>
</comment>
<keyword evidence="3" id="KW-0539">Nucleus</keyword>
<accession>J5SS50</accession>
<feature type="compositionally biased region" description="Basic and acidic residues" evidence="4">
    <location>
        <begin position="384"/>
        <end position="408"/>
    </location>
</feature>
<comment type="similarity">
    <text evidence="2">Belongs to the PAF1 family.</text>
</comment>
<dbReference type="PANTHER" id="PTHR23188">
    <property type="entry name" value="RNA POLYMERASE II-ASSOCIATED FACTOR 1 HOMOLOG"/>
    <property type="match status" value="1"/>
</dbReference>
<reference evidence="5 6" key="1">
    <citation type="journal article" date="2012" name="Eukaryot. Cell">
        <title>Draft genome sequence of CBS 2479, the standard type strain of Trichosporon asahii.</title>
        <authorList>
            <person name="Yang R.Y."/>
            <person name="Li H.T."/>
            <person name="Zhu H."/>
            <person name="Zhou G.P."/>
            <person name="Wang M."/>
            <person name="Wang L."/>
        </authorList>
    </citation>
    <scope>NUCLEOTIDE SEQUENCE [LARGE SCALE GENOMIC DNA]</scope>
    <source>
        <strain evidence="6">ATCC 90039 / CBS 2479 / JCM 2466 / KCTC 7840 / NCYC 2677 / UAMH 7654</strain>
    </source>
</reference>
<dbReference type="KEGG" id="tasa:A1Q1_04008"/>
<feature type="compositionally biased region" description="Acidic residues" evidence="4">
    <location>
        <begin position="311"/>
        <end position="329"/>
    </location>
</feature>
<evidence type="ECO:0000256" key="1">
    <source>
        <dbReference type="ARBA" id="ARBA00004123"/>
    </source>
</evidence>
<evidence type="ECO:0000256" key="2">
    <source>
        <dbReference type="ARBA" id="ARBA00007560"/>
    </source>
</evidence>
<dbReference type="RefSeq" id="XP_014177860.1">
    <property type="nucleotide sequence ID" value="XM_014322385.1"/>
</dbReference>
<evidence type="ECO:0008006" key="7">
    <source>
        <dbReference type="Google" id="ProtNLM"/>
    </source>
</evidence>
<dbReference type="GeneID" id="25987521"/>
<dbReference type="HOGENOM" id="CLU_021991_3_0_1"/>
<dbReference type="Proteomes" id="UP000002748">
    <property type="component" value="Unassembled WGS sequence"/>
</dbReference>
<dbReference type="GO" id="GO:0000993">
    <property type="term" value="F:RNA polymerase II complex binding"/>
    <property type="evidence" value="ECO:0007669"/>
    <property type="project" value="TreeGrafter"/>
</dbReference>
<dbReference type="Pfam" id="PF03985">
    <property type="entry name" value="Paf1"/>
    <property type="match status" value="1"/>
</dbReference>
<feature type="region of interest" description="Disordered" evidence="4">
    <location>
        <begin position="374"/>
        <end position="426"/>
    </location>
</feature>
<dbReference type="OrthoDB" id="10260285at2759"/>
<evidence type="ECO:0000256" key="3">
    <source>
        <dbReference type="ARBA" id="ARBA00023242"/>
    </source>
</evidence>
<proteinExistence type="inferred from homology"/>
<evidence type="ECO:0000256" key="4">
    <source>
        <dbReference type="SAM" id="MobiDB-lite"/>
    </source>
</evidence>
<dbReference type="InterPro" id="IPR007133">
    <property type="entry name" value="RNA_pol_II-assoc_Paf1"/>
</dbReference>
<dbReference type="AlphaFoldDB" id="J5SS50"/>
<feature type="region of interest" description="Disordered" evidence="4">
    <location>
        <begin position="311"/>
        <end position="337"/>
    </location>
</feature>
<evidence type="ECO:0000313" key="5">
    <source>
        <dbReference type="EMBL" id="EJT47246.1"/>
    </source>
</evidence>
<comment type="subcellular location">
    <subcellularLocation>
        <location evidence="1">Nucleus</location>
    </subcellularLocation>
</comment>
<dbReference type="GO" id="GO:0003682">
    <property type="term" value="F:chromatin binding"/>
    <property type="evidence" value="ECO:0007669"/>
    <property type="project" value="TreeGrafter"/>
</dbReference>
<dbReference type="PANTHER" id="PTHR23188:SF12">
    <property type="entry name" value="RNA POLYMERASE II-ASSOCIATED FACTOR 1 HOMOLOG"/>
    <property type="match status" value="1"/>
</dbReference>
<name>J5SS50_TRIAS</name>